<proteinExistence type="predicted"/>
<keyword evidence="2" id="KW-1185">Reference proteome</keyword>
<reference evidence="1" key="1">
    <citation type="submission" date="2023-06" db="EMBL/GenBank/DDBJ databases">
        <authorList>
            <consortium name="Lawrence Berkeley National Laboratory"/>
            <person name="Ahrendt S."/>
            <person name="Sahu N."/>
            <person name="Indic B."/>
            <person name="Wong-Bajracharya J."/>
            <person name="Merenyi Z."/>
            <person name="Ke H.-M."/>
            <person name="Monk M."/>
            <person name="Kocsube S."/>
            <person name="Drula E."/>
            <person name="Lipzen A."/>
            <person name="Balint B."/>
            <person name="Henrissat B."/>
            <person name="Andreopoulos B."/>
            <person name="Martin F.M."/>
            <person name="Harder C.B."/>
            <person name="Rigling D."/>
            <person name="Ford K.L."/>
            <person name="Foster G.D."/>
            <person name="Pangilinan J."/>
            <person name="Papanicolaou A."/>
            <person name="Barry K."/>
            <person name="LaButti K."/>
            <person name="Viragh M."/>
            <person name="Koriabine M."/>
            <person name="Yan M."/>
            <person name="Riley R."/>
            <person name="Champramary S."/>
            <person name="Plett K.L."/>
            <person name="Tsai I.J."/>
            <person name="Slot J."/>
            <person name="Sipos G."/>
            <person name="Plett J."/>
            <person name="Nagy L.G."/>
            <person name="Grigoriev I.V."/>
        </authorList>
    </citation>
    <scope>NUCLEOTIDE SEQUENCE</scope>
    <source>
        <strain evidence="1">HWK02</strain>
    </source>
</reference>
<organism evidence="1 2">
    <name type="scientific">Armillaria luteobubalina</name>
    <dbReference type="NCBI Taxonomy" id="153913"/>
    <lineage>
        <taxon>Eukaryota</taxon>
        <taxon>Fungi</taxon>
        <taxon>Dikarya</taxon>
        <taxon>Basidiomycota</taxon>
        <taxon>Agaricomycotina</taxon>
        <taxon>Agaricomycetes</taxon>
        <taxon>Agaricomycetidae</taxon>
        <taxon>Agaricales</taxon>
        <taxon>Marasmiineae</taxon>
        <taxon>Physalacriaceae</taxon>
        <taxon>Armillaria</taxon>
    </lineage>
</organism>
<evidence type="ECO:0000313" key="1">
    <source>
        <dbReference type="EMBL" id="KAK0495829.1"/>
    </source>
</evidence>
<gene>
    <name evidence="1" type="ORF">EDD18DRAFT_1105759</name>
</gene>
<dbReference type="EMBL" id="JAUEPU010000016">
    <property type="protein sequence ID" value="KAK0495829.1"/>
    <property type="molecule type" value="Genomic_DNA"/>
</dbReference>
<protein>
    <submittedName>
        <fullName evidence="1">Uncharacterized protein</fullName>
    </submittedName>
</protein>
<dbReference type="AlphaFoldDB" id="A0AA39Q5Z7"/>
<sequence length="141" mass="15275">MAALTARDATWLAQSSVNEASTSICWVLGLVRVRRSVLTGPDNGDADSGSIQSCCAWREHSSTAQMEGWRVVWLCGRETAEGRGGSGEVCAEGRDIDGNELLLAWMDGQEVKGWTDVWLCGRETADGGRWVEVYRDGVPPA</sequence>
<name>A0AA39Q5Z7_9AGAR</name>
<comment type="caution">
    <text evidence="1">The sequence shown here is derived from an EMBL/GenBank/DDBJ whole genome shotgun (WGS) entry which is preliminary data.</text>
</comment>
<accession>A0AA39Q5Z7</accession>
<evidence type="ECO:0000313" key="2">
    <source>
        <dbReference type="Proteomes" id="UP001175228"/>
    </source>
</evidence>
<dbReference type="Proteomes" id="UP001175228">
    <property type="component" value="Unassembled WGS sequence"/>
</dbReference>